<evidence type="ECO:0000256" key="2">
    <source>
        <dbReference type="ARBA" id="ARBA00022884"/>
    </source>
</evidence>
<evidence type="ECO:0000256" key="3">
    <source>
        <dbReference type="PROSITE-ProRule" id="PRU00176"/>
    </source>
</evidence>
<dbReference type="InterPro" id="IPR022036">
    <property type="entry name" value="DUF3605"/>
</dbReference>
<dbReference type="Pfam" id="PF00076">
    <property type="entry name" value="RRM_1"/>
    <property type="match status" value="2"/>
</dbReference>
<dbReference type="Gene3D" id="3.30.70.330">
    <property type="match status" value="3"/>
</dbReference>
<keyword evidence="2 3" id="KW-0694">RNA-binding</keyword>
<dbReference type="EMBL" id="JADGJW010000120">
    <property type="protein sequence ID" value="KAJ3223702.1"/>
    <property type="molecule type" value="Genomic_DNA"/>
</dbReference>
<evidence type="ECO:0000313" key="5">
    <source>
        <dbReference type="EMBL" id="KAJ3223702.1"/>
    </source>
</evidence>
<organism evidence="5 6">
    <name type="scientific">Clydaea vesicula</name>
    <dbReference type="NCBI Taxonomy" id="447962"/>
    <lineage>
        <taxon>Eukaryota</taxon>
        <taxon>Fungi</taxon>
        <taxon>Fungi incertae sedis</taxon>
        <taxon>Chytridiomycota</taxon>
        <taxon>Chytridiomycota incertae sedis</taxon>
        <taxon>Chytridiomycetes</taxon>
        <taxon>Lobulomycetales</taxon>
        <taxon>Lobulomycetaceae</taxon>
        <taxon>Clydaea</taxon>
    </lineage>
</organism>
<evidence type="ECO:0000313" key="6">
    <source>
        <dbReference type="Proteomes" id="UP001211065"/>
    </source>
</evidence>
<comment type="caution">
    <text evidence="5">The sequence shown here is derived from an EMBL/GenBank/DDBJ whole genome shotgun (WGS) entry which is preliminary data.</text>
</comment>
<reference evidence="5" key="1">
    <citation type="submission" date="2020-05" db="EMBL/GenBank/DDBJ databases">
        <title>Phylogenomic resolution of chytrid fungi.</title>
        <authorList>
            <person name="Stajich J.E."/>
            <person name="Amses K."/>
            <person name="Simmons R."/>
            <person name="Seto K."/>
            <person name="Myers J."/>
            <person name="Bonds A."/>
            <person name="Quandt C.A."/>
            <person name="Barry K."/>
            <person name="Liu P."/>
            <person name="Grigoriev I."/>
            <person name="Longcore J.E."/>
            <person name="James T.Y."/>
        </authorList>
    </citation>
    <scope>NUCLEOTIDE SEQUENCE</scope>
    <source>
        <strain evidence="5">JEL0476</strain>
    </source>
</reference>
<dbReference type="InterPro" id="IPR012677">
    <property type="entry name" value="Nucleotide-bd_a/b_plait_sf"/>
</dbReference>
<dbReference type="InterPro" id="IPR035979">
    <property type="entry name" value="RBD_domain_sf"/>
</dbReference>
<evidence type="ECO:0000256" key="1">
    <source>
        <dbReference type="ARBA" id="ARBA00022737"/>
    </source>
</evidence>
<dbReference type="Proteomes" id="UP001211065">
    <property type="component" value="Unassembled WGS sequence"/>
</dbReference>
<feature type="domain" description="RRM" evidence="4">
    <location>
        <begin position="315"/>
        <end position="394"/>
    </location>
</feature>
<dbReference type="PANTHER" id="PTHR24012">
    <property type="entry name" value="RNA BINDING PROTEIN"/>
    <property type="match status" value="1"/>
</dbReference>
<dbReference type="GO" id="GO:0003723">
    <property type="term" value="F:RNA binding"/>
    <property type="evidence" value="ECO:0007669"/>
    <property type="project" value="UniProtKB-UniRule"/>
</dbReference>
<dbReference type="CDD" id="cd00590">
    <property type="entry name" value="RRM_SF"/>
    <property type="match status" value="1"/>
</dbReference>
<keyword evidence="1" id="KW-0677">Repeat</keyword>
<evidence type="ECO:0000259" key="4">
    <source>
        <dbReference type="PROSITE" id="PS50102"/>
    </source>
</evidence>
<dbReference type="AlphaFoldDB" id="A0AAD5XZX5"/>
<feature type="domain" description="RRM" evidence="4">
    <location>
        <begin position="100"/>
        <end position="176"/>
    </location>
</feature>
<dbReference type="PROSITE" id="PS50102">
    <property type="entry name" value="RRM"/>
    <property type="match status" value="2"/>
</dbReference>
<dbReference type="SUPFAM" id="SSF54928">
    <property type="entry name" value="RNA-binding domain, RBD"/>
    <property type="match status" value="2"/>
</dbReference>
<keyword evidence="6" id="KW-1185">Reference proteome</keyword>
<dbReference type="SMART" id="SM00360">
    <property type="entry name" value="RRM"/>
    <property type="match status" value="2"/>
</dbReference>
<gene>
    <name evidence="5" type="ORF">HK099_000814</name>
</gene>
<name>A0AAD5XZX5_9FUNG</name>
<dbReference type="InterPro" id="IPR000504">
    <property type="entry name" value="RRM_dom"/>
</dbReference>
<proteinExistence type="predicted"/>
<sequence>MSNNQEPYTTILLAGLALNIEESHLVNVLQKMKFDTKVVIESDSVLNTTYRKIKIIFRFIEDAEKFYATINASQFLGSKVYLSYENTTSSNNFNTTSGAKPLVIKHIPMGCTSMELYEAVRKYGRIISCKVLIDRSGTDCYSLLQYENQDHADQCFMEMNASQFKGSIIYLSWQFQKNSPYIYPTTTASKKYKQQKTSNQNWTNSLPLSPSNTSKINSVAPHMKVPHPGQWHPHQNYNTQNTNVSFQQQGHWKNTLQNSSQSNQLRINTQIESSNHYGNSSPLLTPPPSGFYRNVCDMPINPQVIGSPNLKLDERNLFIKNIDLSFTDQDLANLFLPFGPIVSAKIMRDENSRSKGFGFVSFASQESATAAIQEMQGYRIAGNAKFLVICVAEPKQYRAQKLEAVHFSKRNSLTIPNMLKIKIFGFDKVFLKEKNKYTAEERNDNESKRKLKILQANDYPYNLSKNIKHYVLWSQSEISDEDVERCIKEEPLLQSRECLYFENVSFVVSCEAHLPL</sequence>
<accession>A0AAD5XZX5</accession>
<dbReference type="Pfam" id="PF12239">
    <property type="entry name" value="DUF3605"/>
    <property type="match status" value="1"/>
</dbReference>
<protein>
    <recommendedName>
        <fullName evidence="4">RRM domain-containing protein</fullName>
    </recommendedName>
</protein>